<dbReference type="Pfam" id="PF25516">
    <property type="entry name" value="PTPase"/>
    <property type="match status" value="1"/>
</dbReference>
<dbReference type="Gene3D" id="3.40.50.300">
    <property type="entry name" value="P-loop containing nucleotide triphosphate hydrolases"/>
    <property type="match status" value="1"/>
</dbReference>
<evidence type="ECO:0000313" key="5">
    <source>
        <dbReference type="EMBL" id="GLC47868.1"/>
    </source>
</evidence>
<dbReference type="Pfam" id="PF19568">
    <property type="entry name" value="Spore_III_AA"/>
    <property type="match status" value="1"/>
</dbReference>
<dbReference type="EMBL" id="BRXU01000001">
    <property type="protein sequence ID" value="GLC47868.1"/>
    <property type="molecule type" value="Genomic_DNA"/>
</dbReference>
<evidence type="ECO:0000313" key="6">
    <source>
        <dbReference type="Proteomes" id="UP001165080"/>
    </source>
</evidence>
<feature type="region of interest" description="Disordered" evidence="3">
    <location>
        <begin position="499"/>
        <end position="544"/>
    </location>
</feature>
<accession>A0A9W6B946</accession>
<dbReference type="InterPro" id="IPR003593">
    <property type="entry name" value="AAA+_ATPase"/>
</dbReference>
<proteinExistence type="predicted"/>
<dbReference type="Proteomes" id="UP001165080">
    <property type="component" value="Unassembled WGS sequence"/>
</dbReference>
<name>A0A9W6B946_9CHLO</name>
<reference evidence="5 6" key="1">
    <citation type="journal article" date="2023" name="Commun. Biol.">
        <title>Reorganization of the ancestral sex-determining regions during the evolution of trioecy in Pleodorina starrii.</title>
        <authorList>
            <person name="Takahashi K."/>
            <person name="Suzuki S."/>
            <person name="Kawai-Toyooka H."/>
            <person name="Yamamoto K."/>
            <person name="Hamaji T."/>
            <person name="Ootsuki R."/>
            <person name="Yamaguchi H."/>
            <person name="Kawachi M."/>
            <person name="Higashiyama T."/>
            <person name="Nozaki H."/>
        </authorList>
    </citation>
    <scope>NUCLEOTIDE SEQUENCE [LARGE SCALE GENOMIC DNA]</scope>
    <source>
        <strain evidence="5 6">NIES-4479</strain>
    </source>
</reference>
<protein>
    <recommendedName>
        <fullName evidence="4">AAA+ ATPase domain-containing protein</fullName>
    </recommendedName>
</protein>
<feature type="region of interest" description="Disordered" evidence="3">
    <location>
        <begin position="1"/>
        <end position="51"/>
    </location>
</feature>
<dbReference type="InterPro" id="IPR058670">
    <property type="entry name" value="PTPase_dom"/>
</dbReference>
<evidence type="ECO:0000256" key="2">
    <source>
        <dbReference type="ARBA" id="ARBA00022840"/>
    </source>
</evidence>
<sequence length="839" mass="87045">MQRFSSRQRSSKCARGHRWGMRLQQPLTHPSNSREPEALHARRVPGSAGPAAAVGAPAVAAAAAAAASARWPVNAAAPRAACARAGQRWVIRLANAAPGGESAARRSWGPSPARASTIAESLSGVASDQMEQEWEQEIDELMKLVQLLPSSVRSALEDHPDMLELLEVVMDLGRPPLARFPSGDVKLSQQPITAEDLDFAVRQVGEFGGDNRAGIDRTLHRISCMRNRTGRIIGLTCRVGRAVKGSAQMVRDLVLSGASILLLGRPGVGKTTAIREVSRMLADECTKRVVIVDTSNEIGGDGDIPHAGIGRARRMQVAAPEAQHRVMIEAVENHMPQVIVIDEIGTAEECAAARTIAQRGVQLVATAHGNQMENVIKNPQLADLVGGIQSVTLGDEEAKRRGVQKSILERAAPPTFDVCIEMLERTKWRVHLDVGQAVDVVLAGGDAGGQVRERAADGTVLKYNYNPAISGVIRGAARSSTPAAPGAGAAGGVAGGAQGGGGGGDGLSMASVGSRSSAASLSSRDGDLAPGPIRPPGSSFIRSPVASMSLDEGDVDGPGAAAAAAAAEGDFGAGKRLRRLISRQAVAGVTAEGAELRLYPYELDEDVLWDVMCDMKLLGKVFITTSLASADAVLALRAKVKQNSELRALARENGVPIYAVKTSGSANLVKAFRTLLGIDPSAGGTFGPPSASSDGDEPPPRPAPRLSATAAAAVAAAWSAGAAASTSADASPTASVLGSEDAGDGMAAAAAPRAGAASGAAKVYGYKAWAEEEALEEAQMAVTEIVVPLHQPVELMPRAPSVLEAQIRLLERYKLSYEMVGSGAESRLRILPRVGSVAQ</sequence>
<feature type="region of interest" description="Disordered" evidence="3">
    <location>
        <begin position="683"/>
        <end position="706"/>
    </location>
</feature>
<dbReference type="PANTHER" id="PTHR20953:SF3">
    <property type="entry name" value="P-LOOP CONTAINING NUCLEOSIDE TRIPHOSPHATE HYDROLASES SUPERFAMILY PROTEIN"/>
    <property type="match status" value="1"/>
</dbReference>
<keyword evidence="1" id="KW-0547">Nucleotide-binding</keyword>
<dbReference type="AlphaFoldDB" id="A0A9W6B946"/>
<feature type="domain" description="AAA+ ATPase" evidence="4">
    <location>
        <begin position="256"/>
        <end position="395"/>
    </location>
</feature>
<evidence type="ECO:0000256" key="3">
    <source>
        <dbReference type="SAM" id="MobiDB-lite"/>
    </source>
</evidence>
<dbReference type="InterPro" id="IPR027417">
    <property type="entry name" value="P-loop_NTPase"/>
</dbReference>
<gene>
    <name evidence="5" type="primary">PLEST000551</name>
    <name evidence="5" type="ORF">PLESTB_000034300</name>
</gene>
<organism evidence="5 6">
    <name type="scientific">Pleodorina starrii</name>
    <dbReference type="NCBI Taxonomy" id="330485"/>
    <lineage>
        <taxon>Eukaryota</taxon>
        <taxon>Viridiplantae</taxon>
        <taxon>Chlorophyta</taxon>
        <taxon>core chlorophytes</taxon>
        <taxon>Chlorophyceae</taxon>
        <taxon>CS clade</taxon>
        <taxon>Chlamydomonadales</taxon>
        <taxon>Volvocaceae</taxon>
        <taxon>Pleodorina</taxon>
    </lineage>
</organism>
<dbReference type="GO" id="GO:0005524">
    <property type="term" value="F:ATP binding"/>
    <property type="evidence" value="ECO:0007669"/>
    <property type="project" value="UniProtKB-KW"/>
</dbReference>
<dbReference type="PANTHER" id="PTHR20953">
    <property type="entry name" value="KINASE-RELATED"/>
    <property type="match status" value="1"/>
</dbReference>
<evidence type="ECO:0000256" key="1">
    <source>
        <dbReference type="ARBA" id="ARBA00022741"/>
    </source>
</evidence>
<dbReference type="SMART" id="SM00382">
    <property type="entry name" value="AAA"/>
    <property type="match status" value="1"/>
</dbReference>
<feature type="compositionally biased region" description="Low complexity" evidence="3">
    <location>
        <begin position="507"/>
        <end position="523"/>
    </location>
</feature>
<evidence type="ECO:0000259" key="4">
    <source>
        <dbReference type="SMART" id="SM00382"/>
    </source>
</evidence>
<keyword evidence="6" id="KW-1185">Reference proteome</keyword>
<dbReference type="SUPFAM" id="SSF52540">
    <property type="entry name" value="P-loop containing nucleoside triphosphate hydrolases"/>
    <property type="match status" value="1"/>
</dbReference>
<dbReference type="FunFam" id="3.40.50.300:FF:000873">
    <property type="entry name" value="p-loop nucleoside triphosphate hydrolase superfamily protein"/>
    <property type="match status" value="1"/>
</dbReference>
<comment type="caution">
    <text evidence="5">The sequence shown here is derived from an EMBL/GenBank/DDBJ whole genome shotgun (WGS) entry which is preliminary data.</text>
</comment>
<dbReference type="CDD" id="cd00009">
    <property type="entry name" value="AAA"/>
    <property type="match status" value="1"/>
</dbReference>
<feature type="compositionally biased region" description="Basic residues" evidence="3">
    <location>
        <begin position="9"/>
        <end position="20"/>
    </location>
</feature>
<dbReference type="InterPro" id="IPR045735">
    <property type="entry name" value="Spore_III_AA_AAA+_ATPase"/>
</dbReference>
<keyword evidence="2" id="KW-0067">ATP-binding</keyword>